<evidence type="ECO:0000313" key="3">
    <source>
        <dbReference type="Proteomes" id="UP000823388"/>
    </source>
</evidence>
<proteinExistence type="predicted"/>
<dbReference type="AlphaFoldDB" id="A0A8T0QAY2"/>
<sequence>MAAEPRAQQHHLHCRQDNVAANAPRSPLPHSPVAGGHAQHPLHLLRQAGPCLPHRSQPRRTRRSWIQASSHDVVPVSASVPSCCFDSCTLSILSPTLCSSRRLCSCGSSKVIP</sequence>
<feature type="region of interest" description="Disordered" evidence="1">
    <location>
        <begin position="1"/>
        <end position="39"/>
    </location>
</feature>
<reference evidence="2" key="1">
    <citation type="submission" date="2020-05" db="EMBL/GenBank/DDBJ databases">
        <title>WGS assembly of Panicum virgatum.</title>
        <authorList>
            <person name="Lovell J.T."/>
            <person name="Jenkins J."/>
            <person name="Shu S."/>
            <person name="Juenger T.E."/>
            <person name="Schmutz J."/>
        </authorList>
    </citation>
    <scope>NUCLEOTIDE SEQUENCE</scope>
    <source>
        <strain evidence="2">AP13</strain>
    </source>
</reference>
<gene>
    <name evidence="2" type="ORF">PVAP13_7KG054063</name>
</gene>
<dbReference type="EMBL" id="CM029049">
    <property type="protein sequence ID" value="KAG2570535.1"/>
    <property type="molecule type" value="Genomic_DNA"/>
</dbReference>
<organism evidence="2 3">
    <name type="scientific">Panicum virgatum</name>
    <name type="common">Blackwell switchgrass</name>
    <dbReference type="NCBI Taxonomy" id="38727"/>
    <lineage>
        <taxon>Eukaryota</taxon>
        <taxon>Viridiplantae</taxon>
        <taxon>Streptophyta</taxon>
        <taxon>Embryophyta</taxon>
        <taxon>Tracheophyta</taxon>
        <taxon>Spermatophyta</taxon>
        <taxon>Magnoliopsida</taxon>
        <taxon>Liliopsida</taxon>
        <taxon>Poales</taxon>
        <taxon>Poaceae</taxon>
        <taxon>PACMAD clade</taxon>
        <taxon>Panicoideae</taxon>
        <taxon>Panicodae</taxon>
        <taxon>Paniceae</taxon>
        <taxon>Panicinae</taxon>
        <taxon>Panicum</taxon>
        <taxon>Panicum sect. Hiantes</taxon>
    </lineage>
</organism>
<keyword evidence="3" id="KW-1185">Reference proteome</keyword>
<protein>
    <submittedName>
        <fullName evidence="2">Uncharacterized protein</fullName>
    </submittedName>
</protein>
<evidence type="ECO:0000256" key="1">
    <source>
        <dbReference type="SAM" id="MobiDB-lite"/>
    </source>
</evidence>
<evidence type="ECO:0000313" key="2">
    <source>
        <dbReference type="EMBL" id="KAG2570535.1"/>
    </source>
</evidence>
<name>A0A8T0QAY2_PANVG</name>
<dbReference type="Proteomes" id="UP000823388">
    <property type="component" value="Chromosome 7K"/>
</dbReference>
<accession>A0A8T0QAY2</accession>
<comment type="caution">
    <text evidence="2">The sequence shown here is derived from an EMBL/GenBank/DDBJ whole genome shotgun (WGS) entry which is preliminary data.</text>
</comment>